<feature type="transmembrane region" description="Helical" evidence="2">
    <location>
        <begin position="162"/>
        <end position="186"/>
    </location>
</feature>
<dbReference type="AlphaFoldDB" id="A0AAW2J2V5"/>
<sequence>MLSAPEPLDQAASTFSIQDGEKSSIQLDASCFLKLAARLDRACEGFDFPSSVGSGSASASSVSTSRGSDDWGDPPVVEDTIRIWWKFNLNGEAVYSPPRRKSFLSQPPSPPEPFLEEPLPLKQPNHLTVSLSSLDQSVISSGPGSGIFVPSQIARIVPCLDFFAMIFPVVHIGAIAVSFLFVVMMFNIQIARFTKKYCAIYHQALTVTGRVIEQAIEGRCPGRSLSRTRLRRQERIESRARRPELLDQGQRNYFKQGCYDLRLETD</sequence>
<reference evidence="3" key="2">
    <citation type="journal article" date="2024" name="Plant">
        <title>Genomic evolution and insights into agronomic trait innovations of Sesamum species.</title>
        <authorList>
            <person name="Miao H."/>
            <person name="Wang L."/>
            <person name="Qu L."/>
            <person name="Liu H."/>
            <person name="Sun Y."/>
            <person name="Le M."/>
            <person name="Wang Q."/>
            <person name="Wei S."/>
            <person name="Zheng Y."/>
            <person name="Lin W."/>
            <person name="Duan Y."/>
            <person name="Cao H."/>
            <person name="Xiong S."/>
            <person name="Wang X."/>
            <person name="Wei L."/>
            <person name="Li C."/>
            <person name="Ma Q."/>
            <person name="Ju M."/>
            <person name="Zhao R."/>
            <person name="Li G."/>
            <person name="Mu C."/>
            <person name="Tian Q."/>
            <person name="Mei H."/>
            <person name="Zhang T."/>
            <person name="Gao T."/>
            <person name="Zhang H."/>
        </authorList>
    </citation>
    <scope>NUCLEOTIDE SEQUENCE</scope>
    <source>
        <strain evidence="3">KEN8</strain>
    </source>
</reference>
<dbReference type="Gene3D" id="1.20.120.1200">
    <property type="entry name" value="NADH-ubiquinone/plastoquinone oxidoreductase chain 6, subunit NuoJ"/>
    <property type="match status" value="1"/>
</dbReference>
<keyword evidence="2" id="KW-0472">Membrane</keyword>
<evidence type="ECO:0000256" key="1">
    <source>
        <dbReference type="SAM" id="MobiDB-lite"/>
    </source>
</evidence>
<dbReference type="InterPro" id="IPR042106">
    <property type="entry name" value="Nuo/plastoQ_OxRdtase_6_NuoJ"/>
</dbReference>
<dbReference type="EMBL" id="JACGWM010001713">
    <property type="protein sequence ID" value="KAL0289004.1"/>
    <property type="molecule type" value="Genomic_DNA"/>
</dbReference>
<evidence type="ECO:0000256" key="2">
    <source>
        <dbReference type="SAM" id="Phobius"/>
    </source>
</evidence>
<name>A0AAW2J2V5_9LAMI</name>
<keyword evidence="2" id="KW-1133">Transmembrane helix</keyword>
<dbReference type="PANTHER" id="PTHR33269">
    <property type="entry name" value="NADH-UBIQUINONE OXIDOREDUCTASE CHAIN 6"/>
    <property type="match status" value="1"/>
</dbReference>
<comment type="caution">
    <text evidence="3">The sequence shown here is derived from an EMBL/GenBank/DDBJ whole genome shotgun (WGS) entry which is preliminary data.</text>
</comment>
<evidence type="ECO:0000313" key="3">
    <source>
        <dbReference type="EMBL" id="KAL0289004.1"/>
    </source>
</evidence>
<feature type="compositionally biased region" description="Low complexity" evidence="1">
    <location>
        <begin position="50"/>
        <end position="66"/>
    </location>
</feature>
<gene>
    <name evidence="3" type="ORF">Scaly_2547700</name>
</gene>
<protein>
    <submittedName>
        <fullName evidence="3">NADH-ubiquinone oxidoreductase chain 6</fullName>
    </submittedName>
</protein>
<proteinExistence type="predicted"/>
<reference evidence="3" key="1">
    <citation type="submission" date="2020-06" db="EMBL/GenBank/DDBJ databases">
        <authorList>
            <person name="Li T."/>
            <person name="Hu X."/>
            <person name="Zhang T."/>
            <person name="Song X."/>
            <person name="Zhang H."/>
            <person name="Dai N."/>
            <person name="Sheng W."/>
            <person name="Hou X."/>
            <person name="Wei L."/>
        </authorList>
    </citation>
    <scope>NUCLEOTIDE SEQUENCE</scope>
    <source>
        <strain evidence="3">KEN8</strain>
        <tissue evidence="3">Leaf</tissue>
    </source>
</reference>
<dbReference type="PANTHER" id="PTHR33269:SF17">
    <property type="entry name" value="NADH-UBIQUINONE OXIDOREDUCTASE CHAIN 6"/>
    <property type="match status" value="1"/>
</dbReference>
<keyword evidence="2" id="KW-0812">Transmembrane</keyword>
<accession>A0AAW2J2V5</accession>
<feature type="region of interest" description="Disordered" evidence="1">
    <location>
        <begin position="50"/>
        <end position="71"/>
    </location>
</feature>
<organism evidence="3">
    <name type="scientific">Sesamum calycinum</name>
    <dbReference type="NCBI Taxonomy" id="2727403"/>
    <lineage>
        <taxon>Eukaryota</taxon>
        <taxon>Viridiplantae</taxon>
        <taxon>Streptophyta</taxon>
        <taxon>Embryophyta</taxon>
        <taxon>Tracheophyta</taxon>
        <taxon>Spermatophyta</taxon>
        <taxon>Magnoliopsida</taxon>
        <taxon>eudicotyledons</taxon>
        <taxon>Gunneridae</taxon>
        <taxon>Pentapetalae</taxon>
        <taxon>asterids</taxon>
        <taxon>lamiids</taxon>
        <taxon>Lamiales</taxon>
        <taxon>Pedaliaceae</taxon>
        <taxon>Sesamum</taxon>
    </lineage>
</organism>